<proteinExistence type="predicted"/>
<protein>
    <submittedName>
        <fullName evidence="4">Uncharacterized protein</fullName>
    </submittedName>
</protein>
<evidence type="ECO:0000256" key="1">
    <source>
        <dbReference type="SAM" id="MobiDB-lite"/>
    </source>
</evidence>
<organism evidence="4 5">
    <name type="scientific">Mizuhopecten yessoensis</name>
    <name type="common">Japanese scallop</name>
    <name type="synonym">Patinopecten yessoensis</name>
    <dbReference type="NCBI Taxonomy" id="6573"/>
    <lineage>
        <taxon>Eukaryota</taxon>
        <taxon>Metazoa</taxon>
        <taxon>Spiralia</taxon>
        <taxon>Lophotrochozoa</taxon>
        <taxon>Mollusca</taxon>
        <taxon>Bivalvia</taxon>
        <taxon>Autobranchia</taxon>
        <taxon>Pteriomorphia</taxon>
        <taxon>Pectinida</taxon>
        <taxon>Pectinoidea</taxon>
        <taxon>Pectinidae</taxon>
        <taxon>Mizuhopecten</taxon>
    </lineage>
</organism>
<evidence type="ECO:0000256" key="2">
    <source>
        <dbReference type="SAM" id="Phobius"/>
    </source>
</evidence>
<accession>A0A210QAZ2</accession>
<evidence type="ECO:0000313" key="4">
    <source>
        <dbReference type="EMBL" id="OWF45885.1"/>
    </source>
</evidence>
<dbReference type="AlphaFoldDB" id="A0A210QAZ2"/>
<feature type="chain" id="PRO_5012103338" evidence="3">
    <location>
        <begin position="35"/>
        <end position="391"/>
    </location>
</feature>
<keyword evidence="2" id="KW-1133">Transmembrane helix</keyword>
<dbReference type="EMBL" id="NEDP02004373">
    <property type="protein sequence ID" value="OWF45885.1"/>
    <property type="molecule type" value="Genomic_DNA"/>
</dbReference>
<dbReference type="OrthoDB" id="10608822at2759"/>
<keyword evidence="2" id="KW-0812">Transmembrane</keyword>
<evidence type="ECO:0000313" key="5">
    <source>
        <dbReference type="Proteomes" id="UP000242188"/>
    </source>
</evidence>
<reference evidence="4 5" key="1">
    <citation type="journal article" date="2017" name="Nat. Ecol. Evol.">
        <title>Scallop genome provides insights into evolution of bilaterian karyotype and development.</title>
        <authorList>
            <person name="Wang S."/>
            <person name="Zhang J."/>
            <person name="Jiao W."/>
            <person name="Li J."/>
            <person name="Xun X."/>
            <person name="Sun Y."/>
            <person name="Guo X."/>
            <person name="Huan P."/>
            <person name="Dong B."/>
            <person name="Zhang L."/>
            <person name="Hu X."/>
            <person name="Sun X."/>
            <person name="Wang J."/>
            <person name="Zhao C."/>
            <person name="Wang Y."/>
            <person name="Wang D."/>
            <person name="Huang X."/>
            <person name="Wang R."/>
            <person name="Lv J."/>
            <person name="Li Y."/>
            <person name="Zhang Z."/>
            <person name="Liu B."/>
            <person name="Lu W."/>
            <person name="Hui Y."/>
            <person name="Liang J."/>
            <person name="Zhou Z."/>
            <person name="Hou R."/>
            <person name="Li X."/>
            <person name="Liu Y."/>
            <person name="Li H."/>
            <person name="Ning X."/>
            <person name="Lin Y."/>
            <person name="Zhao L."/>
            <person name="Xing Q."/>
            <person name="Dou J."/>
            <person name="Li Y."/>
            <person name="Mao J."/>
            <person name="Guo H."/>
            <person name="Dou H."/>
            <person name="Li T."/>
            <person name="Mu C."/>
            <person name="Jiang W."/>
            <person name="Fu Q."/>
            <person name="Fu X."/>
            <person name="Miao Y."/>
            <person name="Liu J."/>
            <person name="Yu Q."/>
            <person name="Li R."/>
            <person name="Liao H."/>
            <person name="Li X."/>
            <person name="Kong Y."/>
            <person name="Jiang Z."/>
            <person name="Chourrout D."/>
            <person name="Li R."/>
            <person name="Bao Z."/>
        </authorList>
    </citation>
    <scope>NUCLEOTIDE SEQUENCE [LARGE SCALE GENOMIC DNA]</scope>
    <source>
        <strain evidence="4 5">PY_sf001</strain>
    </source>
</reference>
<sequence length="391" mass="44807">MEIPDPAFTMARALLLWSLLSVVNIVLVTTSGQCQEIPENYLKQTGKDSQLVSIQFEICRPCQPEGQTGQSEGQGLPVMINSCSLQINKTITRLFFTNKTSDDSCDGDDSYLTLLEVSAVDKFIKLLAKSKPSQVTQIQLTGAFIFDLQCKTEGAEISPEAKPSFTSPFKGAEVKTPPSIDDILADKYWIIIVVILALTNLVQAVCLFYKCRRYRFEVDRIPTTYCRQTKSRKTDKEDWQLNPQNDNEDESLRFQSTEQINTKTKSWHKKKKSKTNQHKKHNNVNTENNETMNQEAGRDMFPVPINSHDHPLSKENVDEDYLPMDNHQKKSKTDQHKKHTYVNTENSKTMNQEAGRELFHVPIYSHDHPLSKENVDEDYLPMDNHRKKSEC</sequence>
<comment type="caution">
    <text evidence="4">The sequence shown here is derived from an EMBL/GenBank/DDBJ whole genome shotgun (WGS) entry which is preliminary data.</text>
</comment>
<keyword evidence="5" id="KW-1185">Reference proteome</keyword>
<feature type="compositionally biased region" description="Basic residues" evidence="1">
    <location>
        <begin position="265"/>
        <end position="282"/>
    </location>
</feature>
<keyword evidence="3" id="KW-0732">Signal</keyword>
<feature type="signal peptide" evidence="3">
    <location>
        <begin position="1"/>
        <end position="34"/>
    </location>
</feature>
<keyword evidence="2" id="KW-0472">Membrane</keyword>
<feature type="region of interest" description="Disordered" evidence="1">
    <location>
        <begin position="232"/>
        <end position="290"/>
    </location>
</feature>
<name>A0A210QAZ2_MIZYE</name>
<gene>
    <name evidence="4" type="ORF">KP79_PYT07281</name>
</gene>
<feature type="transmembrane region" description="Helical" evidence="2">
    <location>
        <begin position="188"/>
        <end position="209"/>
    </location>
</feature>
<evidence type="ECO:0000256" key="3">
    <source>
        <dbReference type="SAM" id="SignalP"/>
    </source>
</evidence>
<dbReference type="Proteomes" id="UP000242188">
    <property type="component" value="Unassembled WGS sequence"/>
</dbReference>
<feature type="region of interest" description="Disordered" evidence="1">
    <location>
        <begin position="368"/>
        <end position="391"/>
    </location>
</feature>